<keyword evidence="3" id="KW-1185">Reference proteome</keyword>
<name>D2VK99_NAEGR</name>
<dbReference type="GeneID" id="8852911"/>
<evidence type="ECO:0000313" key="3">
    <source>
        <dbReference type="Proteomes" id="UP000006671"/>
    </source>
</evidence>
<dbReference type="KEGG" id="ngr:NAEGRDRAFT_69319"/>
<gene>
    <name evidence="2" type="ORF">NAEGRDRAFT_69319</name>
</gene>
<proteinExistence type="predicted"/>
<evidence type="ECO:0000313" key="2">
    <source>
        <dbReference type="EMBL" id="EFC42913.1"/>
    </source>
</evidence>
<dbReference type="VEuPathDB" id="AmoebaDB:NAEGRDRAFT_69319"/>
<dbReference type="AlphaFoldDB" id="D2VK99"/>
<accession>D2VK99</accession>
<evidence type="ECO:0000256" key="1">
    <source>
        <dbReference type="SAM" id="MobiDB-lite"/>
    </source>
</evidence>
<protein>
    <submittedName>
        <fullName evidence="2">Predicted protein</fullName>
    </submittedName>
</protein>
<dbReference type="OrthoDB" id="10410730at2759"/>
<reference evidence="2 3" key="1">
    <citation type="journal article" date="2010" name="Cell">
        <title>The genome of Naegleria gruberi illuminates early eukaryotic versatility.</title>
        <authorList>
            <person name="Fritz-Laylin L.K."/>
            <person name="Prochnik S.E."/>
            <person name="Ginger M.L."/>
            <person name="Dacks J.B."/>
            <person name="Carpenter M.L."/>
            <person name="Field M.C."/>
            <person name="Kuo A."/>
            <person name="Paredez A."/>
            <person name="Chapman J."/>
            <person name="Pham J."/>
            <person name="Shu S."/>
            <person name="Neupane R."/>
            <person name="Cipriano M."/>
            <person name="Mancuso J."/>
            <person name="Tu H."/>
            <person name="Salamov A."/>
            <person name="Lindquist E."/>
            <person name="Shapiro H."/>
            <person name="Lucas S."/>
            <person name="Grigoriev I.V."/>
            <person name="Cande W.Z."/>
            <person name="Fulton C."/>
            <person name="Rokhsar D.S."/>
            <person name="Dawson S.C."/>
        </authorList>
    </citation>
    <scope>NUCLEOTIDE SEQUENCE [LARGE SCALE GENOMIC DNA]</scope>
    <source>
        <strain evidence="2 3">NEG-M</strain>
    </source>
</reference>
<organism evidence="3">
    <name type="scientific">Naegleria gruberi</name>
    <name type="common">Amoeba</name>
    <dbReference type="NCBI Taxonomy" id="5762"/>
    <lineage>
        <taxon>Eukaryota</taxon>
        <taxon>Discoba</taxon>
        <taxon>Heterolobosea</taxon>
        <taxon>Tetramitia</taxon>
        <taxon>Eutetramitia</taxon>
        <taxon>Vahlkampfiidae</taxon>
        <taxon>Naegleria</taxon>
    </lineage>
</organism>
<dbReference type="Proteomes" id="UP000006671">
    <property type="component" value="Unassembled WGS sequence"/>
</dbReference>
<dbReference type="InParanoid" id="D2VK99"/>
<feature type="region of interest" description="Disordered" evidence="1">
    <location>
        <begin position="1"/>
        <end position="24"/>
    </location>
</feature>
<sequence>MSSSTPINLLSEVNTTPTSNVGTPLTSTPINDQSNIDVNNPTQQQQHSQLADVNYWDKIQKILKKMENEVQQVNDNGLVHPLHMSDNILERRESLKHAISIIKQRVEEQLTIKPRAFLEKTQQQSKSVKEFNRIQLQERELLDAIQKCTEKVLTQYQHQQIIERILNSVAKEMNEFIGKEDYAALPITDLISSSDLVTGYSMGCDILNLDVEFTETKELKSIKFQKTKQGNNPESQHKEIKPISEDLMSTLVKDRNPELFEKKLLDVCKLYHLVASRPNCIVTDKASLRSTQINDTSSFLKSTSVMREFEHYITREGNFPSDKVSIICEGVSINYFRDRKVIVTLEGCAGNALQQTCPVMVFTEQTLIPLYTAKNLNFLQSIISSLKKSSLEKQQEPENILPPDFTRDMSVNEQYNRDIRVLETFQNCLLSGYSTSSTKKVQSSVYNFVSTTSNISEKLATNSGVFIRRVPFLNFDQMRFTLAVMKKHMLLNDILLSCFSQVQDSSKGLLDNICTHNTSGTSRHHTDNSNQRRVEVEYSTPSDIIYIKTTTDNDFVEIRVEYDQEKEQPQVYVNQNLNTAMSELLNKTYNIPIMVHYFFTKVSMQLN</sequence>
<dbReference type="EMBL" id="GG738877">
    <property type="protein sequence ID" value="EFC42913.1"/>
    <property type="molecule type" value="Genomic_DNA"/>
</dbReference>
<dbReference type="RefSeq" id="XP_002675657.1">
    <property type="nucleotide sequence ID" value="XM_002675611.1"/>
</dbReference>